<dbReference type="GO" id="GO:0015031">
    <property type="term" value="P:protein transport"/>
    <property type="evidence" value="ECO:0007669"/>
    <property type="project" value="UniProtKB-UniRule"/>
</dbReference>
<feature type="compositionally biased region" description="Gly residues" evidence="6">
    <location>
        <begin position="85"/>
        <end position="112"/>
    </location>
</feature>
<comment type="similarity">
    <text evidence="5">Belongs to the TonB family.</text>
</comment>
<dbReference type="InterPro" id="IPR037682">
    <property type="entry name" value="TonB_C"/>
</dbReference>
<dbReference type="PROSITE" id="PS52015">
    <property type="entry name" value="TONB_CTD"/>
    <property type="match status" value="1"/>
</dbReference>
<feature type="compositionally biased region" description="Low complexity" evidence="6">
    <location>
        <begin position="57"/>
        <end position="84"/>
    </location>
</feature>
<dbReference type="Gene3D" id="3.30.1150.10">
    <property type="match status" value="1"/>
</dbReference>
<sequence>MGAALVWGLAQSGDGPALAPPNIATFTVRPPDPPEPEPSPRPSDRSESEASAGGGSPAIVAAAIPVAPSSPAVASTQSPAAASGSGTGTGTGAGSGSGAGPGSGVGGDGTGGIAIPARRLSGALQDRDYPRSLADRGASGTVRIGFRVRTDGRVDRCTIAQSSGHVELDSLTCALFTQRFRFAPATNADGQPVESTLQTSFTWGTRRR</sequence>
<dbReference type="GO" id="GO:0015891">
    <property type="term" value="P:siderophore transport"/>
    <property type="evidence" value="ECO:0007669"/>
    <property type="project" value="InterPro"/>
</dbReference>
<evidence type="ECO:0000259" key="7">
    <source>
        <dbReference type="PROSITE" id="PS52015"/>
    </source>
</evidence>
<proteinExistence type="inferred from homology"/>
<organism evidence="8 9">
    <name type="scientific">Tsuneonella aeria</name>
    <dbReference type="NCBI Taxonomy" id="1837929"/>
    <lineage>
        <taxon>Bacteria</taxon>
        <taxon>Pseudomonadati</taxon>
        <taxon>Pseudomonadota</taxon>
        <taxon>Alphaproteobacteria</taxon>
        <taxon>Sphingomonadales</taxon>
        <taxon>Erythrobacteraceae</taxon>
        <taxon>Tsuneonella</taxon>
    </lineage>
</organism>
<keyword evidence="3" id="KW-1133">Transmembrane helix</keyword>
<dbReference type="EMBL" id="WTZA01000002">
    <property type="protein sequence ID" value="MXO76113.1"/>
    <property type="molecule type" value="Genomic_DNA"/>
</dbReference>
<evidence type="ECO:0000313" key="8">
    <source>
        <dbReference type="EMBL" id="MXO76113.1"/>
    </source>
</evidence>
<feature type="domain" description="TonB C-terminal" evidence="7">
    <location>
        <begin position="114"/>
        <end position="208"/>
    </location>
</feature>
<evidence type="ECO:0000256" key="2">
    <source>
        <dbReference type="ARBA" id="ARBA00022692"/>
    </source>
</evidence>
<dbReference type="SUPFAM" id="SSF74653">
    <property type="entry name" value="TolA/TonB C-terminal domain"/>
    <property type="match status" value="1"/>
</dbReference>
<dbReference type="InterPro" id="IPR003538">
    <property type="entry name" value="TonB"/>
</dbReference>
<keyword evidence="5" id="KW-0813">Transport</keyword>
<keyword evidence="5" id="KW-1003">Cell membrane</keyword>
<keyword evidence="2" id="KW-0812">Transmembrane</keyword>
<name>A0A6I4TG35_9SPHN</name>
<comment type="caution">
    <text evidence="8">The sequence shown here is derived from an EMBL/GenBank/DDBJ whole genome shotgun (WGS) entry which is preliminary data.</text>
</comment>
<keyword evidence="5" id="KW-0653">Protein transport</keyword>
<feature type="region of interest" description="Disordered" evidence="6">
    <location>
        <begin position="1"/>
        <end position="113"/>
    </location>
</feature>
<gene>
    <name evidence="8" type="ORF">GRI40_12900</name>
</gene>
<keyword evidence="4" id="KW-0472">Membrane</keyword>
<dbReference type="GO" id="GO:0055085">
    <property type="term" value="P:transmembrane transport"/>
    <property type="evidence" value="ECO:0007669"/>
    <property type="project" value="InterPro"/>
</dbReference>
<dbReference type="GO" id="GO:0030288">
    <property type="term" value="C:outer membrane-bounded periplasmic space"/>
    <property type="evidence" value="ECO:0007669"/>
    <property type="project" value="InterPro"/>
</dbReference>
<dbReference type="AlphaFoldDB" id="A0A6I4TG35"/>
<protein>
    <recommendedName>
        <fullName evidence="5">Protein TonB</fullName>
    </recommendedName>
</protein>
<keyword evidence="5" id="KW-0997">Cell inner membrane</keyword>
<dbReference type="NCBIfam" id="TIGR01352">
    <property type="entry name" value="tonB_Cterm"/>
    <property type="match status" value="1"/>
</dbReference>
<evidence type="ECO:0000256" key="6">
    <source>
        <dbReference type="SAM" id="MobiDB-lite"/>
    </source>
</evidence>
<evidence type="ECO:0000256" key="5">
    <source>
        <dbReference type="RuleBase" id="RU362123"/>
    </source>
</evidence>
<dbReference type="Proteomes" id="UP000439522">
    <property type="component" value="Unassembled WGS sequence"/>
</dbReference>
<keyword evidence="5" id="KW-0735">Signal-anchor</keyword>
<reference evidence="8 9" key="1">
    <citation type="submission" date="2019-12" db="EMBL/GenBank/DDBJ databases">
        <title>Genomic-based taxomic classification of the family Erythrobacteraceae.</title>
        <authorList>
            <person name="Xu L."/>
        </authorList>
    </citation>
    <scope>NUCLEOTIDE SEQUENCE [LARGE SCALE GENOMIC DNA]</scope>
    <source>
        <strain evidence="8 9">100921-2</strain>
    </source>
</reference>
<comment type="subcellular location">
    <subcellularLocation>
        <location evidence="5">Cell inner membrane</location>
        <topology evidence="5">Single-pass membrane protein</topology>
        <orientation evidence="5">Periplasmic side</orientation>
    </subcellularLocation>
    <subcellularLocation>
        <location evidence="1">Membrane</location>
        <topology evidence="1">Single-pass membrane protein</topology>
    </subcellularLocation>
</comment>
<comment type="function">
    <text evidence="5">Interacts with outer membrane receptor proteins that carry out high-affinity binding and energy dependent uptake into the periplasmic space of specific substrates. It could act to transduce energy from the cytoplasmic membrane to specific energy-requiring processes in the outer membrane, resulting in the release into the periplasm of ligands bound by these outer membrane proteins.</text>
</comment>
<dbReference type="Pfam" id="PF03544">
    <property type="entry name" value="TonB_C"/>
    <property type="match status" value="1"/>
</dbReference>
<evidence type="ECO:0000256" key="4">
    <source>
        <dbReference type="ARBA" id="ARBA00023136"/>
    </source>
</evidence>
<dbReference type="PRINTS" id="PR01374">
    <property type="entry name" value="TONBPROTEIN"/>
</dbReference>
<evidence type="ECO:0000256" key="3">
    <source>
        <dbReference type="ARBA" id="ARBA00022989"/>
    </source>
</evidence>
<feature type="compositionally biased region" description="Pro residues" evidence="6">
    <location>
        <begin position="30"/>
        <end position="41"/>
    </location>
</feature>
<dbReference type="InterPro" id="IPR006260">
    <property type="entry name" value="TonB/TolA_C"/>
</dbReference>
<evidence type="ECO:0000256" key="1">
    <source>
        <dbReference type="ARBA" id="ARBA00004167"/>
    </source>
</evidence>
<dbReference type="RefSeq" id="WP_160611932.1">
    <property type="nucleotide sequence ID" value="NZ_WTZA01000002.1"/>
</dbReference>
<keyword evidence="9" id="KW-1185">Reference proteome</keyword>
<dbReference type="OrthoDB" id="7390536at2"/>
<evidence type="ECO:0000313" key="9">
    <source>
        <dbReference type="Proteomes" id="UP000439522"/>
    </source>
</evidence>
<dbReference type="GO" id="GO:0005886">
    <property type="term" value="C:plasma membrane"/>
    <property type="evidence" value="ECO:0007669"/>
    <property type="project" value="UniProtKB-SubCell"/>
</dbReference>
<dbReference type="GO" id="GO:0031992">
    <property type="term" value="F:energy transducer activity"/>
    <property type="evidence" value="ECO:0007669"/>
    <property type="project" value="InterPro"/>
</dbReference>
<accession>A0A6I4TG35</accession>